<dbReference type="Proteomes" id="UP000509346">
    <property type="component" value="Chromosome"/>
</dbReference>
<keyword evidence="3" id="KW-1185">Reference proteome</keyword>
<accession>A0A7D5PG71</accession>
<organism evidence="2 3">
    <name type="scientific">Halosimplex pelagicum</name>
    <dbReference type="NCBI Taxonomy" id="869886"/>
    <lineage>
        <taxon>Archaea</taxon>
        <taxon>Methanobacteriati</taxon>
        <taxon>Methanobacteriota</taxon>
        <taxon>Stenosarchaea group</taxon>
        <taxon>Halobacteria</taxon>
        <taxon>Halobacteriales</taxon>
        <taxon>Haloarculaceae</taxon>
        <taxon>Halosimplex</taxon>
    </lineage>
</organism>
<dbReference type="OrthoDB" id="236595at2157"/>
<evidence type="ECO:0000313" key="2">
    <source>
        <dbReference type="EMBL" id="QLH84080.1"/>
    </source>
</evidence>
<name>A0A7D5PG71_9EURY</name>
<dbReference type="GeneID" id="56085252"/>
<dbReference type="AlphaFoldDB" id="A0A7D5PG71"/>
<dbReference type="RefSeq" id="WP_179919178.1">
    <property type="nucleotide sequence ID" value="NZ_CP058909.1"/>
</dbReference>
<keyword evidence="1" id="KW-0812">Transmembrane</keyword>
<keyword evidence="1" id="KW-1133">Transmembrane helix</keyword>
<dbReference type="EMBL" id="CP058909">
    <property type="protein sequence ID" value="QLH84080.1"/>
    <property type="molecule type" value="Genomic_DNA"/>
</dbReference>
<evidence type="ECO:0000313" key="3">
    <source>
        <dbReference type="Proteomes" id="UP000509346"/>
    </source>
</evidence>
<dbReference type="KEGG" id="hpel:HZS54_21645"/>
<sequence>MGRAGTRFRRRLRANSPWLVMAAVVYTVLFGAGLAVMAAYYDADLVAAVTGSVGGWLFLASVGGLAAFGAERVREYFRPNFEPGHPRDEYLASTARWFEDED</sequence>
<feature type="transmembrane region" description="Helical" evidence="1">
    <location>
        <begin position="20"/>
        <end position="41"/>
    </location>
</feature>
<proteinExistence type="predicted"/>
<feature type="transmembrane region" description="Helical" evidence="1">
    <location>
        <begin position="47"/>
        <end position="68"/>
    </location>
</feature>
<keyword evidence="1" id="KW-0472">Membrane</keyword>
<reference evidence="2 3" key="1">
    <citation type="submission" date="2020-07" db="EMBL/GenBank/DDBJ databases">
        <title>Halosimplex litoreum sp. nov. and Halosimplex rubrum sp. nov., isolated from different salt environments.</title>
        <authorList>
            <person name="Cui H."/>
        </authorList>
    </citation>
    <scope>NUCLEOTIDE SEQUENCE [LARGE SCALE GENOMIC DNA]</scope>
    <source>
        <strain evidence="2 3">R2</strain>
    </source>
</reference>
<gene>
    <name evidence="2" type="ORF">HZS54_21645</name>
</gene>
<evidence type="ECO:0000256" key="1">
    <source>
        <dbReference type="SAM" id="Phobius"/>
    </source>
</evidence>
<protein>
    <submittedName>
        <fullName evidence="2">Uncharacterized protein</fullName>
    </submittedName>
</protein>